<organism evidence="3">
    <name type="scientific">Brassica campestris</name>
    <name type="common">Field mustard</name>
    <dbReference type="NCBI Taxonomy" id="3711"/>
    <lineage>
        <taxon>Eukaryota</taxon>
        <taxon>Viridiplantae</taxon>
        <taxon>Streptophyta</taxon>
        <taxon>Embryophyta</taxon>
        <taxon>Tracheophyta</taxon>
        <taxon>Spermatophyta</taxon>
        <taxon>Magnoliopsida</taxon>
        <taxon>eudicotyledons</taxon>
        <taxon>Gunneridae</taxon>
        <taxon>Pentapetalae</taxon>
        <taxon>rosids</taxon>
        <taxon>malvids</taxon>
        <taxon>Brassicales</taxon>
        <taxon>Brassicaceae</taxon>
        <taxon>Brassiceae</taxon>
        <taxon>Brassica</taxon>
    </lineage>
</organism>
<keyword evidence="1" id="KW-0812">Transmembrane</keyword>
<dbReference type="EMBL" id="LS974623">
    <property type="protein sequence ID" value="CAG7904453.1"/>
    <property type="molecule type" value="Genomic_DNA"/>
</dbReference>
<feature type="transmembrane region" description="Helical" evidence="1">
    <location>
        <begin position="6"/>
        <end position="24"/>
    </location>
</feature>
<dbReference type="AlphaFoldDB" id="A0A3P6BXM2"/>
<sequence length="68" mass="8060">MSLVYIYILMFSLSAGFSRCKYLLSMRYLRGNKLYLYERNMLLILSPEVVYSVPPMQCKFFQCNTPDV</sequence>
<reference evidence="3" key="1">
    <citation type="submission" date="2018-11" db="EMBL/GenBank/DDBJ databases">
        <authorList>
            <consortium name="Genoscope - CEA"/>
            <person name="William W."/>
        </authorList>
    </citation>
    <scope>NUCLEOTIDE SEQUENCE</scope>
</reference>
<proteinExistence type="predicted"/>
<evidence type="ECO:0000313" key="3">
    <source>
        <dbReference type="EMBL" id="VDD01951.1"/>
    </source>
</evidence>
<protein>
    <submittedName>
        <fullName evidence="2">Uncharacterized protein</fullName>
    </submittedName>
</protein>
<accession>A0A3P6BXM2</accession>
<dbReference type="EMBL" id="LR031574">
    <property type="protein sequence ID" value="VDD01951.1"/>
    <property type="molecule type" value="Genomic_DNA"/>
</dbReference>
<evidence type="ECO:0000256" key="1">
    <source>
        <dbReference type="SAM" id="Phobius"/>
    </source>
</evidence>
<keyword evidence="1" id="KW-0472">Membrane</keyword>
<evidence type="ECO:0000313" key="2">
    <source>
        <dbReference type="EMBL" id="CAG7904453.1"/>
    </source>
</evidence>
<gene>
    <name evidence="3" type="ORF">BRAA07T31428Z</name>
    <name evidence="2" type="ORF">BRAPAZ1V2_A07P40970.2</name>
</gene>
<dbReference type="Gramene" id="A07p40970.2_BraZ1">
    <property type="protein sequence ID" value="A07p40970.2_BraZ1.CDS"/>
    <property type="gene ID" value="A07g40970.2_BraZ1"/>
</dbReference>
<name>A0A3P6BXM2_BRACM</name>
<dbReference type="Proteomes" id="UP000694005">
    <property type="component" value="Chromosome A07"/>
</dbReference>
<keyword evidence="1" id="KW-1133">Transmembrane helix</keyword>